<accession>A0A2T6KLI6</accession>
<name>A0A2T6KLI6_9RHOB</name>
<gene>
    <name evidence="6" type="ORF">C8N45_10283</name>
</gene>
<feature type="domain" description="HTH gntR-type" evidence="5">
    <location>
        <begin position="58"/>
        <end position="125"/>
    </location>
</feature>
<dbReference type="InterPro" id="IPR036390">
    <property type="entry name" value="WH_DNA-bd_sf"/>
</dbReference>
<dbReference type="PROSITE" id="PS50949">
    <property type="entry name" value="HTH_GNTR"/>
    <property type="match status" value="1"/>
</dbReference>
<dbReference type="SUPFAM" id="SSF46785">
    <property type="entry name" value="Winged helix' DNA-binding domain"/>
    <property type="match status" value="1"/>
</dbReference>
<dbReference type="InterPro" id="IPR008920">
    <property type="entry name" value="TF_FadR/GntR_C"/>
</dbReference>
<evidence type="ECO:0000313" key="7">
    <source>
        <dbReference type="Proteomes" id="UP000244523"/>
    </source>
</evidence>
<keyword evidence="4" id="KW-1133">Transmembrane helix</keyword>
<dbReference type="Gene3D" id="1.10.10.10">
    <property type="entry name" value="Winged helix-like DNA-binding domain superfamily/Winged helix DNA-binding domain"/>
    <property type="match status" value="1"/>
</dbReference>
<dbReference type="GO" id="GO:0003677">
    <property type="term" value="F:DNA binding"/>
    <property type="evidence" value="ECO:0007669"/>
    <property type="project" value="UniProtKB-KW"/>
</dbReference>
<dbReference type="GO" id="GO:0003700">
    <property type="term" value="F:DNA-binding transcription factor activity"/>
    <property type="evidence" value="ECO:0007669"/>
    <property type="project" value="InterPro"/>
</dbReference>
<evidence type="ECO:0000259" key="5">
    <source>
        <dbReference type="PROSITE" id="PS50949"/>
    </source>
</evidence>
<evidence type="ECO:0000256" key="3">
    <source>
        <dbReference type="ARBA" id="ARBA00023163"/>
    </source>
</evidence>
<keyword evidence="1" id="KW-0805">Transcription regulation</keyword>
<organism evidence="6 7">
    <name type="scientific">Yoonia sediminilitoris</name>
    <dbReference type="NCBI Taxonomy" id="1286148"/>
    <lineage>
        <taxon>Bacteria</taxon>
        <taxon>Pseudomonadati</taxon>
        <taxon>Pseudomonadota</taxon>
        <taxon>Alphaproteobacteria</taxon>
        <taxon>Rhodobacterales</taxon>
        <taxon>Paracoccaceae</taxon>
        <taxon>Yoonia</taxon>
    </lineage>
</organism>
<feature type="transmembrane region" description="Helical" evidence="4">
    <location>
        <begin position="20"/>
        <end position="41"/>
    </location>
</feature>
<dbReference type="PANTHER" id="PTHR43537:SF24">
    <property type="entry name" value="GLUCONATE OPERON TRANSCRIPTIONAL REPRESSOR"/>
    <property type="match status" value="1"/>
</dbReference>
<keyword evidence="7" id="KW-1185">Reference proteome</keyword>
<protein>
    <submittedName>
        <fullName evidence="6">GntR family transcriptional regulator</fullName>
    </submittedName>
</protein>
<dbReference type="PANTHER" id="PTHR43537">
    <property type="entry name" value="TRANSCRIPTIONAL REGULATOR, GNTR FAMILY"/>
    <property type="match status" value="1"/>
</dbReference>
<dbReference type="InterPro" id="IPR036388">
    <property type="entry name" value="WH-like_DNA-bd_sf"/>
</dbReference>
<keyword evidence="3" id="KW-0804">Transcription</keyword>
<sequence length="273" mass="30328">MVPLAQKRGQSQFAKLHTAIMSIAIIAPQIACIFPMMYAPLMEKHMITPRQDDSPEPKSLVDTIQQEILQRICFLDYRAGDQLKEAELAAEFGVSRTPVRDAISRISHLGLVETRNGVGTVVVSLSAAQIRHVYEMRLELASLIGILSPRTVTQADRDAGARLLADAQTLWGDFDARRYVEVNHQLHGLIASLIGNNALQSFWWQTYYQAASTWYKVAKQLGPDVAQALVAELEDITTALDLGDVAAIGFIQRTHIGYGYRRIETQLLSPEQG</sequence>
<evidence type="ECO:0000256" key="1">
    <source>
        <dbReference type="ARBA" id="ARBA00023015"/>
    </source>
</evidence>
<dbReference type="EMBL" id="QBUD01000002">
    <property type="protein sequence ID" value="PUB17073.1"/>
    <property type="molecule type" value="Genomic_DNA"/>
</dbReference>
<evidence type="ECO:0000313" key="6">
    <source>
        <dbReference type="EMBL" id="PUB17073.1"/>
    </source>
</evidence>
<keyword evidence="4" id="KW-0472">Membrane</keyword>
<dbReference type="Pfam" id="PF00392">
    <property type="entry name" value="GntR"/>
    <property type="match status" value="1"/>
</dbReference>
<evidence type="ECO:0000256" key="4">
    <source>
        <dbReference type="SAM" id="Phobius"/>
    </source>
</evidence>
<dbReference type="InterPro" id="IPR011711">
    <property type="entry name" value="GntR_C"/>
</dbReference>
<dbReference type="Pfam" id="PF07729">
    <property type="entry name" value="FCD"/>
    <property type="match status" value="1"/>
</dbReference>
<keyword evidence="2" id="KW-0238">DNA-binding</keyword>
<proteinExistence type="predicted"/>
<dbReference type="InterPro" id="IPR000524">
    <property type="entry name" value="Tscrpt_reg_HTH_GntR"/>
</dbReference>
<dbReference type="SUPFAM" id="SSF48008">
    <property type="entry name" value="GntR ligand-binding domain-like"/>
    <property type="match status" value="1"/>
</dbReference>
<keyword evidence="4" id="KW-0812">Transmembrane</keyword>
<dbReference type="CDD" id="cd07377">
    <property type="entry name" value="WHTH_GntR"/>
    <property type="match status" value="1"/>
</dbReference>
<dbReference type="AlphaFoldDB" id="A0A2T6KLI6"/>
<dbReference type="Proteomes" id="UP000244523">
    <property type="component" value="Unassembled WGS sequence"/>
</dbReference>
<dbReference type="SMART" id="SM00345">
    <property type="entry name" value="HTH_GNTR"/>
    <property type="match status" value="1"/>
</dbReference>
<evidence type="ECO:0000256" key="2">
    <source>
        <dbReference type="ARBA" id="ARBA00023125"/>
    </source>
</evidence>
<reference evidence="6 7" key="1">
    <citation type="submission" date="2018-04" db="EMBL/GenBank/DDBJ databases">
        <title>Genomic Encyclopedia of Archaeal and Bacterial Type Strains, Phase II (KMG-II): from individual species to whole genera.</title>
        <authorList>
            <person name="Goeker M."/>
        </authorList>
    </citation>
    <scope>NUCLEOTIDE SEQUENCE [LARGE SCALE GENOMIC DNA]</scope>
    <source>
        <strain evidence="6 7">DSM 29955</strain>
    </source>
</reference>
<comment type="caution">
    <text evidence="6">The sequence shown here is derived from an EMBL/GenBank/DDBJ whole genome shotgun (WGS) entry which is preliminary data.</text>
</comment>
<dbReference type="Gene3D" id="1.20.120.530">
    <property type="entry name" value="GntR ligand-binding domain-like"/>
    <property type="match status" value="1"/>
</dbReference>